<evidence type="ECO:0000313" key="2">
    <source>
        <dbReference type="EMBL" id="KAA6432612.1"/>
    </source>
</evidence>
<dbReference type="RefSeq" id="WP_149099643.1">
    <property type="nucleotide sequence ID" value="NZ_BMMG01000005.1"/>
</dbReference>
<evidence type="ECO:0000313" key="4">
    <source>
        <dbReference type="Proteomes" id="UP000323866"/>
    </source>
</evidence>
<dbReference type="EMBL" id="JBGOGF010000004">
    <property type="protein sequence ID" value="MFA1771312.1"/>
    <property type="molecule type" value="Genomic_DNA"/>
</dbReference>
<keyword evidence="5" id="KW-1185">Reference proteome</keyword>
<dbReference type="EMBL" id="VKKZ01000022">
    <property type="protein sequence ID" value="KAA6432612.1"/>
    <property type="molecule type" value="Genomic_DNA"/>
</dbReference>
<dbReference type="OrthoDB" id="2514702at2"/>
<keyword evidence="2" id="KW-0808">Transferase</keyword>
<dbReference type="GO" id="GO:0016020">
    <property type="term" value="C:membrane"/>
    <property type="evidence" value="ECO:0007669"/>
    <property type="project" value="InterPro"/>
</dbReference>
<keyword evidence="2" id="KW-0418">Kinase</keyword>
<protein>
    <submittedName>
        <fullName evidence="2">Histidine kinase</fullName>
    </submittedName>
</protein>
<gene>
    <name evidence="3" type="ORF">ACD591_08425</name>
    <name evidence="2" type="ORF">FOE74_15685</name>
</gene>
<dbReference type="GO" id="GO:0000155">
    <property type="term" value="F:phosphorelay sensor kinase activity"/>
    <property type="evidence" value="ECO:0007669"/>
    <property type="project" value="InterPro"/>
</dbReference>
<sequence>MQDDLKTQLKYLKAQISSHFIFNTLIMVFASATKSNEVVTADIIEEFSGLMRYVL</sequence>
<reference evidence="2 4" key="1">
    <citation type="submission" date="2019-07" db="EMBL/GenBank/DDBJ databases">
        <authorList>
            <person name="Qu J.-H."/>
        </authorList>
    </citation>
    <scope>NUCLEOTIDE SEQUENCE [LARGE SCALE GENOMIC DNA]</scope>
    <source>
        <strain evidence="2 4">MDT1-10-3</strain>
    </source>
</reference>
<proteinExistence type="predicted"/>
<name>A0A5M8QDX5_9BACT</name>
<evidence type="ECO:0000313" key="5">
    <source>
        <dbReference type="Proteomes" id="UP001570846"/>
    </source>
</evidence>
<dbReference type="InterPro" id="IPR010559">
    <property type="entry name" value="Sig_transdc_His_kin_internal"/>
</dbReference>
<dbReference type="Proteomes" id="UP001570846">
    <property type="component" value="Unassembled WGS sequence"/>
</dbReference>
<accession>A0A5M8QDX5</accession>
<dbReference type="AlphaFoldDB" id="A0A5M8QDX5"/>
<comment type="caution">
    <text evidence="2">The sequence shown here is derived from an EMBL/GenBank/DDBJ whole genome shotgun (WGS) entry which is preliminary data.</text>
</comment>
<reference evidence="2 4" key="2">
    <citation type="submission" date="2019-09" db="EMBL/GenBank/DDBJ databases">
        <title>A bacterium isolated from glacier soil.</title>
        <authorList>
            <person name="Liu Q."/>
        </authorList>
    </citation>
    <scope>NUCLEOTIDE SEQUENCE [LARGE SCALE GENOMIC DNA]</scope>
    <source>
        <strain evidence="2 4">MDT1-10-3</strain>
    </source>
</reference>
<dbReference type="Pfam" id="PF06580">
    <property type="entry name" value="His_kinase"/>
    <property type="match status" value="1"/>
</dbReference>
<feature type="domain" description="Signal transduction histidine kinase internal region" evidence="1">
    <location>
        <begin position="8"/>
        <end position="55"/>
    </location>
</feature>
<evidence type="ECO:0000313" key="3">
    <source>
        <dbReference type="EMBL" id="MFA1771312.1"/>
    </source>
</evidence>
<evidence type="ECO:0000259" key="1">
    <source>
        <dbReference type="Pfam" id="PF06580"/>
    </source>
</evidence>
<dbReference type="Proteomes" id="UP000323866">
    <property type="component" value="Unassembled WGS sequence"/>
</dbReference>
<organism evidence="2 4">
    <name type="scientific">Rufibacter glacialis</name>
    <dbReference type="NCBI Taxonomy" id="1259555"/>
    <lineage>
        <taxon>Bacteria</taxon>
        <taxon>Pseudomonadati</taxon>
        <taxon>Bacteroidota</taxon>
        <taxon>Cytophagia</taxon>
        <taxon>Cytophagales</taxon>
        <taxon>Hymenobacteraceae</taxon>
        <taxon>Rufibacter</taxon>
    </lineage>
</organism>
<reference evidence="3 5" key="3">
    <citation type="submission" date="2024-08" db="EMBL/GenBank/DDBJ databases">
        <authorList>
            <person name="Wei W."/>
        </authorList>
    </citation>
    <scope>NUCLEOTIDE SEQUENCE [LARGE SCALE GENOMIC DNA]</scope>
    <source>
        <strain evidence="3 5">XU2</strain>
    </source>
</reference>